<keyword evidence="1" id="KW-0732">Signal</keyword>
<feature type="chain" id="PRO_5045918084" description="SH3b domain-containing protein" evidence="1">
    <location>
        <begin position="22"/>
        <end position="182"/>
    </location>
</feature>
<evidence type="ECO:0000313" key="3">
    <source>
        <dbReference type="EMBL" id="MDE8564509.1"/>
    </source>
</evidence>
<evidence type="ECO:0000313" key="4">
    <source>
        <dbReference type="Proteomes" id="UP001213979"/>
    </source>
</evidence>
<feature type="non-terminal residue" evidence="3">
    <location>
        <position position="182"/>
    </location>
</feature>
<feature type="signal peptide" evidence="1">
    <location>
        <begin position="1"/>
        <end position="21"/>
    </location>
</feature>
<name>A0ABT5W5C6_9BACL</name>
<dbReference type="RefSeq" id="WP_275191961.1">
    <property type="nucleotide sequence ID" value="NZ_JAQOTG010000010.1"/>
</dbReference>
<dbReference type="Pfam" id="PF08239">
    <property type="entry name" value="SH3_3"/>
    <property type="match status" value="1"/>
</dbReference>
<reference evidence="3 4" key="1">
    <citation type="submission" date="2023-01" db="EMBL/GenBank/DDBJ databases">
        <title>Genome-based reclassification of Anoxybacillus geothermalis as a later heterotypic synonym of Anoxybacillus rupiensis.</title>
        <authorList>
            <person name="Inan Bektas K."/>
            <person name="Canakci S."/>
            <person name="Belduz A.A."/>
            <person name="Guler H.H."/>
        </authorList>
    </citation>
    <scope>NUCLEOTIDE SEQUENCE [LARGE SCALE GENOMIC DNA]</scope>
    <source>
        <strain evidence="3 4">DSM 17127</strain>
    </source>
</reference>
<evidence type="ECO:0000256" key="1">
    <source>
        <dbReference type="SAM" id="SignalP"/>
    </source>
</evidence>
<evidence type="ECO:0000259" key="2">
    <source>
        <dbReference type="Pfam" id="PF08239"/>
    </source>
</evidence>
<keyword evidence="4" id="KW-1185">Reference proteome</keyword>
<accession>A0ABT5W5C6</accession>
<organism evidence="3 4">
    <name type="scientific">Anoxybacteroides rupiense</name>
    <dbReference type="NCBI Taxonomy" id="311460"/>
    <lineage>
        <taxon>Bacteria</taxon>
        <taxon>Bacillati</taxon>
        <taxon>Bacillota</taxon>
        <taxon>Bacilli</taxon>
        <taxon>Bacillales</taxon>
        <taxon>Anoxybacillaceae</taxon>
        <taxon>Anoxybacteroides</taxon>
    </lineage>
</organism>
<dbReference type="Gene3D" id="2.30.30.40">
    <property type="entry name" value="SH3 Domains"/>
    <property type="match status" value="1"/>
</dbReference>
<dbReference type="EMBL" id="JAQOTG010000010">
    <property type="protein sequence ID" value="MDE8564509.1"/>
    <property type="molecule type" value="Genomic_DNA"/>
</dbReference>
<sequence length="182" mass="20869">MKRTSYIVAAICMALLAIVIAAARSIPQHFEKKIEATDDRTFFCRKVHGRLEPAGKLYKNQPFYAIQYNKNWYVTEIGGKPYYIYQQRVKELNRSFTLSPLASPKAIQTVRPKENIWVYQAPRFGQPIGVLYKNTPVQAIATHGDWYQIMFAGTTAYIHKKQVAGLATEVPIIVYHHIVTYS</sequence>
<dbReference type="InterPro" id="IPR003646">
    <property type="entry name" value="SH3-like_bac-type"/>
</dbReference>
<feature type="domain" description="SH3b" evidence="2">
    <location>
        <begin position="118"/>
        <end position="161"/>
    </location>
</feature>
<gene>
    <name evidence="3" type="ORF">PNH38_11545</name>
</gene>
<comment type="caution">
    <text evidence="3">The sequence shown here is derived from an EMBL/GenBank/DDBJ whole genome shotgun (WGS) entry which is preliminary data.</text>
</comment>
<protein>
    <recommendedName>
        <fullName evidence="2">SH3b domain-containing protein</fullName>
    </recommendedName>
</protein>
<proteinExistence type="predicted"/>
<dbReference type="Proteomes" id="UP001213979">
    <property type="component" value="Unassembled WGS sequence"/>
</dbReference>